<dbReference type="InParanoid" id="A0A251TE50"/>
<proteinExistence type="predicted"/>
<reference evidence="2" key="3">
    <citation type="submission" date="2020-06" db="EMBL/GenBank/DDBJ databases">
        <title>Helianthus annuus Genome sequencing and assembly Release 2.</title>
        <authorList>
            <person name="Gouzy J."/>
            <person name="Langlade N."/>
            <person name="Munos S."/>
        </authorList>
    </citation>
    <scope>NUCLEOTIDE SEQUENCE</scope>
    <source>
        <tissue evidence="2">Leaves</tissue>
    </source>
</reference>
<feature type="transmembrane region" description="Helical" evidence="1">
    <location>
        <begin position="34"/>
        <end position="55"/>
    </location>
</feature>
<dbReference type="Gramene" id="mRNA:HanXRQr2_Chr11g0511531">
    <property type="protein sequence ID" value="CDS:HanXRQr2_Chr11g0511531.1"/>
    <property type="gene ID" value="HanXRQr2_Chr11g0511531"/>
</dbReference>
<dbReference type="AlphaFoldDB" id="A0A251TE50"/>
<protein>
    <submittedName>
        <fullName evidence="3">Uncharacterized protein</fullName>
    </submittedName>
</protein>
<accession>A0A251TE50</accession>
<evidence type="ECO:0000313" key="2">
    <source>
        <dbReference type="EMBL" id="KAF5783754.1"/>
    </source>
</evidence>
<evidence type="ECO:0000313" key="4">
    <source>
        <dbReference type="Proteomes" id="UP000215914"/>
    </source>
</evidence>
<name>A0A251TE50_HELAN</name>
<keyword evidence="1" id="KW-0472">Membrane</keyword>
<dbReference type="EMBL" id="MNCJ02000326">
    <property type="protein sequence ID" value="KAF5783754.1"/>
    <property type="molecule type" value="Genomic_DNA"/>
</dbReference>
<keyword evidence="1" id="KW-1133">Transmembrane helix</keyword>
<sequence>MISVLEIGGRGVGNLSTPDEALRVHQDWIKRRSVWFGVGSMSATTCLVTGQTLFFRENSQFSMVSRS</sequence>
<reference evidence="3" key="2">
    <citation type="submission" date="2017-02" db="EMBL/GenBank/DDBJ databases">
        <title>Sunflower complete genome.</title>
        <authorList>
            <person name="Langlade N."/>
            <person name="Munos S."/>
        </authorList>
    </citation>
    <scope>NUCLEOTIDE SEQUENCE [LARGE SCALE GENOMIC DNA]</scope>
    <source>
        <tissue evidence="3">Leaves</tissue>
    </source>
</reference>
<dbReference type="Proteomes" id="UP000215914">
    <property type="component" value="Chromosome 11"/>
</dbReference>
<reference evidence="2 4" key="1">
    <citation type="journal article" date="2017" name="Nature">
        <title>The sunflower genome provides insights into oil metabolism, flowering and Asterid evolution.</title>
        <authorList>
            <person name="Badouin H."/>
            <person name="Gouzy J."/>
            <person name="Grassa C.J."/>
            <person name="Murat F."/>
            <person name="Staton S.E."/>
            <person name="Cottret L."/>
            <person name="Lelandais-Briere C."/>
            <person name="Owens G.L."/>
            <person name="Carrere S."/>
            <person name="Mayjonade B."/>
            <person name="Legrand L."/>
            <person name="Gill N."/>
            <person name="Kane N.C."/>
            <person name="Bowers J.E."/>
            <person name="Hubner S."/>
            <person name="Bellec A."/>
            <person name="Berard A."/>
            <person name="Berges H."/>
            <person name="Blanchet N."/>
            <person name="Boniface M.C."/>
            <person name="Brunel D."/>
            <person name="Catrice O."/>
            <person name="Chaidir N."/>
            <person name="Claudel C."/>
            <person name="Donnadieu C."/>
            <person name="Faraut T."/>
            <person name="Fievet G."/>
            <person name="Helmstetter N."/>
            <person name="King M."/>
            <person name="Knapp S.J."/>
            <person name="Lai Z."/>
            <person name="Le Paslier M.C."/>
            <person name="Lippi Y."/>
            <person name="Lorenzon L."/>
            <person name="Mandel J.R."/>
            <person name="Marage G."/>
            <person name="Marchand G."/>
            <person name="Marquand E."/>
            <person name="Bret-Mestries E."/>
            <person name="Morien E."/>
            <person name="Nambeesan S."/>
            <person name="Nguyen T."/>
            <person name="Pegot-Espagnet P."/>
            <person name="Pouilly N."/>
            <person name="Raftis F."/>
            <person name="Sallet E."/>
            <person name="Schiex T."/>
            <person name="Thomas J."/>
            <person name="Vandecasteele C."/>
            <person name="Vares D."/>
            <person name="Vear F."/>
            <person name="Vautrin S."/>
            <person name="Crespi M."/>
            <person name="Mangin B."/>
            <person name="Burke J.M."/>
            <person name="Salse J."/>
            <person name="Munos S."/>
            <person name="Vincourt P."/>
            <person name="Rieseberg L.H."/>
            <person name="Langlade N.B."/>
        </authorList>
    </citation>
    <scope>NUCLEOTIDE SEQUENCE [LARGE SCALE GENOMIC DNA]</scope>
    <source>
        <strain evidence="4">cv. SF193</strain>
        <tissue evidence="2">Leaves</tissue>
    </source>
</reference>
<organism evidence="3 4">
    <name type="scientific">Helianthus annuus</name>
    <name type="common">Common sunflower</name>
    <dbReference type="NCBI Taxonomy" id="4232"/>
    <lineage>
        <taxon>Eukaryota</taxon>
        <taxon>Viridiplantae</taxon>
        <taxon>Streptophyta</taxon>
        <taxon>Embryophyta</taxon>
        <taxon>Tracheophyta</taxon>
        <taxon>Spermatophyta</taxon>
        <taxon>Magnoliopsida</taxon>
        <taxon>eudicotyledons</taxon>
        <taxon>Gunneridae</taxon>
        <taxon>Pentapetalae</taxon>
        <taxon>asterids</taxon>
        <taxon>campanulids</taxon>
        <taxon>Asterales</taxon>
        <taxon>Asteraceae</taxon>
        <taxon>Asteroideae</taxon>
        <taxon>Heliantheae alliance</taxon>
        <taxon>Heliantheae</taxon>
        <taxon>Helianthus</taxon>
    </lineage>
</organism>
<gene>
    <name evidence="3" type="ORF">HannXRQ_Chr11g0347071</name>
    <name evidence="2" type="ORF">HanXRQr2_Chr11g0511531</name>
</gene>
<keyword evidence="4" id="KW-1185">Reference proteome</keyword>
<evidence type="ECO:0000256" key="1">
    <source>
        <dbReference type="SAM" id="Phobius"/>
    </source>
</evidence>
<evidence type="ECO:0000313" key="3">
    <source>
        <dbReference type="EMBL" id="OTG08922.1"/>
    </source>
</evidence>
<dbReference type="EMBL" id="CM007900">
    <property type="protein sequence ID" value="OTG08922.1"/>
    <property type="molecule type" value="Genomic_DNA"/>
</dbReference>
<keyword evidence="1" id="KW-0812">Transmembrane</keyword>